<feature type="compositionally biased region" description="Basic and acidic residues" evidence="1">
    <location>
        <begin position="289"/>
        <end position="299"/>
    </location>
</feature>
<dbReference type="EMBL" id="CAJNJA010015367">
    <property type="protein sequence ID" value="CAE7360697.1"/>
    <property type="molecule type" value="Genomic_DNA"/>
</dbReference>
<feature type="compositionally biased region" description="Acidic residues" evidence="1">
    <location>
        <begin position="274"/>
        <end position="288"/>
    </location>
</feature>
<dbReference type="AlphaFoldDB" id="A0A812Q898"/>
<reference evidence="2" key="1">
    <citation type="submission" date="2021-02" db="EMBL/GenBank/DDBJ databases">
        <authorList>
            <person name="Dougan E. K."/>
            <person name="Rhodes N."/>
            <person name="Thang M."/>
            <person name="Chan C."/>
        </authorList>
    </citation>
    <scope>NUCLEOTIDE SEQUENCE</scope>
</reference>
<feature type="region of interest" description="Disordered" evidence="1">
    <location>
        <begin position="1"/>
        <end position="371"/>
    </location>
</feature>
<feature type="compositionally biased region" description="Basic residues" evidence="1">
    <location>
        <begin position="814"/>
        <end position="830"/>
    </location>
</feature>
<feature type="compositionally biased region" description="Basic and acidic residues" evidence="1">
    <location>
        <begin position="39"/>
        <end position="73"/>
    </location>
</feature>
<name>A0A812Q898_9DINO</name>
<feature type="compositionally biased region" description="Acidic residues" evidence="1">
    <location>
        <begin position="189"/>
        <end position="198"/>
    </location>
</feature>
<accession>A0A812Q898</accession>
<protein>
    <submittedName>
        <fullName evidence="2">Uncharacterized protein</fullName>
    </submittedName>
</protein>
<sequence>MQALVSVEPPQKLRRMDAGGLGSATKEDPKGIPQPLEPPQKEPSPKERLRSIMRDLEDAKRRRFYEPPPKETAKLGPSIDNQETQVHPWPHDRQPSFDGVSRALSFDDCQSTGSRGSGYWYILETPKGFKEDAPQEAPTPHEQEEEEQQQQQKRKDEVETTAPKAKQEGEMVADEPKEEKGEAPTLDECKEEMEEQQDEPLVTVGRSRRRAKRCRRKHAKAAGTATAEEVPGPWESTSRPGAEVSATTMPPKPECMKEIKASLSPQEQSGQGEPELEAESQEHEEEEAADHHDDAKAQSECDDDEGSEEEPQEEDDEAEEQDDDKPMKRPSARKPAVKAKASAKGKARAQAKQPGRPKAGPKASAKGKAKAKAKGCAKAKAKATCDPKQEEKALKSRKSCAYHRAKREAENAGMTTEEAIDIARTALANHAQDREVGLPVFVFGCNWLVLLLTWTSNIDLEMQIEMLELFSGRGIQDEPLAATIRAYPRDFAKQVLSLWDEMPRRFQYGRWPDAQTISVWAYLYKNKCYMTILFVLKLVMLRINRYFKPNKKGALKCSEQAMALLNTPGEKIREVLLQHGDFRRVEVQLTKESEQLAQNDTKGGWYSEQAMAQEGYTEYHGNQYHQECIRANLSIMIKNSIRWATARGLTRTNEVHGMEEYKIPLKEEFLFRSSEKQTAKQTGTFEVQAKDANGTLFANSVTESKAPQNNGRNTTDVNHARTAMATSAGNAKEKLAGELEPKRKELDEKNKELLKFQTDAVLDAGTPPKRSTKESLLKCYASCTRLDLAINALMVRARNLKLGTPKAKASPKSGGKKGKTPKSSSAKRKSVHADVHLQRLAGGNLAMPPNFGIYLDAESAKGASHMAGLVCKIGAGQWQLDMLYKISSAGQSKTNVSRNLHRLIHREGVTLPLEISMVQIPVRKRRPSVKKKVMVYYPCIYPSTWMSYLLEKQSYLILGGVDLQEPSKWQSALSDFWMQFVLYDKHHIMNKPGAPPRTHTVPLYLHGDEGRGKYKLPIMVEAVQPHTYTTRFLFSVVPAELYWKDETLDALNGYLCTDLTKLFKDGIAALRLQLV</sequence>
<feature type="compositionally biased region" description="Low complexity" evidence="1">
    <location>
        <begin position="350"/>
        <end position="364"/>
    </location>
</feature>
<evidence type="ECO:0000256" key="1">
    <source>
        <dbReference type="SAM" id="MobiDB-lite"/>
    </source>
</evidence>
<dbReference type="Proteomes" id="UP000601435">
    <property type="component" value="Unassembled WGS sequence"/>
</dbReference>
<feature type="compositionally biased region" description="Acidic residues" evidence="1">
    <location>
        <begin position="300"/>
        <end position="323"/>
    </location>
</feature>
<keyword evidence="3" id="KW-1185">Reference proteome</keyword>
<feature type="region of interest" description="Disordered" evidence="1">
    <location>
        <begin position="803"/>
        <end position="832"/>
    </location>
</feature>
<dbReference type="OrthoDB" id="430063at2759"/>
<comment type="caution">
    <text evidence="2">The sequence shown here is derived from an EMBL/GenBank/DDBJ whole genome shotgun (WGS) entry which is preliminary data.</text>
</comment>
<gene>
    <name evidence="2" type="ORF">SNEC2469_LOCUS9512</name>
</gene>
<proteinExistence type="predicted"/>
<organism evidence="2 3">
    <name type="scientific">Symbiodinium necroappetens</name>
    <dbReference type="NCBI Taxonomy" id="1628268"/>
    <lineage>
        <taxon>Eukaryota</taxon>
        <taxon>Sar</taxon>
        <taxon>Alveolata</taxon>
        <taxon>Dinophyceae</taxon>
        <taxon>Suessiales</taxon>
        <taxon>Symbiodiniaceae</taxon>
        <taxon>Symbiodinium</taxon>
    </lineage>
</organism>
<evidence type="ECO:0000313" key="3">
    <source>
        <dbReference type="Proteomes" id="UP000601435"/>
    </source>
</evidence>
<feature type="compositionally biased region" description="Basic residues" evidence="1">
    <location>
        <begin position="328"/>
        <end position="349"/>
    </location>
</feature>
<feature type="compositionally biased region" description="Basic residues" evidence="1">
    <location>
        <begin position="206"/>
        <end position="220"/>
    </location>
</feature>
<evidence type="ECO:0000313" key="2">
    <source>
        <dbReference type="EMBL" id="CAE7360697.1"/>
    </source>
</evidence>
<feature type="compositionally biased region" description="Basic and acidic residues" evidence="1">
    <location>
        <begin position="165"/>
        <end position="182"/>
    </location>
</feature>